<dbReference type="GO" id="GO:0016491">
    <property type="term" value="F:oxidoreductase activity"/>
    <property type="evidence" value="ECO:0007669"/>
    <property type="project" value="UniProtKB-KW"/>
</dbReference>
<evidence type="ECO:0000256" key="17">
    <source>
        <dbReference type="ARBA" id="ARBA00047816"/>
    </source>
</evidence>
<comment type="function">
    <text evidence="15">Subunits I and II form the functional core of the enzyme complex. Electrons originating in cytochrome c are transferred via heme a and Cu(A) to the binuclear center formed by heme a3 and Cu(B).</text>
</comment>
<geneLocation type="plasmid" evidence="23 24">
    <name>p1</name>
</geneLocation>
<gene>
    <name evidence="23" type="primary">coxB</name>
    <name evidence="23" type="ORF">D3868_21180</name>
    <name evidence="22" type="ORF">SIM66_08850</name>
</gene>
<dbReference type="InterPro" id="IPR002429">
    <property type="entry name" value="CcO_II-like_C"/>
</dbReference>
<feature type="domain" description="Cytochrome oxidase subunit II copper A binding" evidence="20">
    <location>
        <begin position="97"/>
        <end position="208"/>
    </location>
</feature>
<keyword evidence="5 18" id="KW-0349">Heme</keyword>
<comment type="subcellular location">
    <subcellularLocation>
        <location evidence="1">Membrane</location>
        <topology evidence="1">Multi-pass membrane protein</topology>
    </subcellularLocation>
</comment>
<comment type="catalytic activity">
    <reaction evidence="17">
        <text>4 Fe(II)-[cytochrome c] + O2 + 8 H(+)(in) = 4 Fe(III)-[cytochrome c] + 2 H2O + 4 H(+)(out)</text>
        <dbReference type="Rhea" id="RHEA:11436"/>
        <dbReference type="Rhea" id="RHEA-COMP:10350"/>
        <dbReference type="Rhea" id="RHEA-COMP:14399"/>
        <dbReference type="ChEBI" id="CHEBI:15377"/>
        <dbReference type="ChEBI" id="CHEBI:15378"/>
        <dbReference type="ChEBI" id="CHEBI:15379"/>
        <dbReference type="ChEBI" id="CHEBI:29033"/>
        <dbReference type="ChEBI" id="CHEBI:29034"/>
        <dbReference type="EC" id="7.1.1.9"/>
    </reaction>
</comment>
<keyword evidence="9" id="KW-1278">Translocase</keyword>
<dbReference type="GO" id="GO:0016020">
    <property type="term" value="C:membrane"/>
    <property type="evidence" value="ECO:0007669"/>
    <property type="project" value="UniProtKB-SubCell"/>
</dbReference>
<dbReference type="SUPFAM" id="SSF46626">
    <property type="entry name" value="Cytochrome c"/>
    <property type="match status" value="1"/>
</dbReference>
<dbReference type="Pfam" id="PF00116">
    <property type="entry name" value="COX2"/>
    <property type="match status" value="1"/>
</dbReference>
<evidence type="ECO:0000256" key="6">
    <source>
        <dbReference type="ARBA" id="ARBA00022660"/>
    </source>
</evidence>
<dbReference type="SUPFAM" id="SSF49503">
    <property type="entry name" value="Cupredoxins"/>
    <property type="match status" value="1"/>
</dbReference>
<evidence type="ECO:0000313" key="24">
    <source>
        <dbReference type="Proteomes" id="UP000298774"/>
    </source>
</evidence>
<evidence type="ECO:0000259" key="21">
    <source>
        <dbReference type="PROSITE" id="PS51007"/>
    </source>
</evidence>
<dbReference type="GO" id="GO:0004129">
    <property type="term" value="F:cytochrome-c oxidase activity"/>
    <property type="evidence" value="ECO:0007669"/>
    <property type="project" value="UniProtKB-EC"/>
</dbReference>
<dbReference type="EMBL" id="CP032340">
    <property type="protein sequence ID" value="QCO11491.1"/>
    <property type="molecule type" value="Genomic_DNA"/>
</dbReference>
<evidence type="ECO:0000256" key="14">
    <source>
        <dbReference type="ARBA" id="ARBA00023136"/>
    </source>
</evidence>
<dbReference type="InterPro" id="IPR009056">
    <property type="entry name" value="Cyt_c-like_dom"/>
</dbReference>
<dbReference type="SUPFAM" id="SSF81464">
    <property type="entry name" value="Cytochrome c oxidase subunit II-like, transmembrane region"/>
    <property type="match status" value="1"/>
</dbReference>
<evidence type="ECO:0000256" key="3">
    <source>
        <dbReference type="ARBA" id="ARBA00012949"/>
    </source>
</evidence>
<organism evidence="23 24">
    <name type="scientific">Azospirillum brasilense</name>
    <dbReference type="NCBI Taxonomy" id="192"/>
    <lineage>
        <taxon>Bacteria</taxon>
        <taxon>Pseudomonadati</taxon>
        <taxon>Pseudomonadota</taxon>
        <taxon>Alphaproteobacteria</taxon>
        <taxon>Rhodospirillales</taxon>
        <taxon>Azospirillaceae</taxon>
        <taxon>Azospirillum</taxon>
    </lineage>
</organism>
<dbReference type="PROSITE" id="PS50857">
    <property type="entry name" value="COX2_CUA"/>
    <property type="match status" value="1"/>
</dbReference>
<evidence type="ECO:0000256" key="2">
    <source>
        <dbReference type="ARBA" id="ARBA00007866"/>
    </source>
</evidence>
<dbReference type="GeneID" id="56453119"/>
<accession>A0A0P0ERJ1</accession>
<dbReference type="InterPro" id="IPR014222">
    <property type="entry name" value="Cyt_c_oxidase_su2"/>
</dbReference>
<dbReference type="InterPro" id="IPR045187">
    <property type="entry name" value="CcO_II"/>
</dbReference>
<dbReference type="PROSITE" id="PS51007">
    <property type="entry name" value="CYTC"/>
    <property type="match status" value="1"/>
</dbReference>
<keyword evidence="6" id="KW-0679">Respiratory chain</keyword>
<evidence type="ECO:0000313" key="23">
    <source>
        <dbReference type="EMBL" id="QCO11491.1"/>
    </source>
</evidence>
<dbReference type="Gene3D" id="1.10.287.90">
    <property type="match status" value="1"/>
</dbReference>
<feature type="domain" description="Cytochrome c" evidence="21">
    <location>
        <begin position="214"/>
        <end position="308"/>
    </location>
</feature>
<keyword evidence="7 19" id="KW-0812">Transmembrane</keyword>
<dbReference type="EMBL" id="JAWXYC010000003">
    <property type="protein sequence ID" value="MDX5951301.1"/>
    <property type="molecule type" value="Genomic_DNA"/>
</dbReference>
<sequence length="315" mass="35431">MTSWLPFWPASASAYADRVDLLVWAFSALIIVLAAPVIIGMVWFAAKYHRGSPADRSDAPTRGFWIEADWTVVPFLLAMIFFVWAAHLYYIVRTPPDGAMEVAVVAKQWMWKFQHPGGQREINELHVPTGQPVKLTMTSQDVIHSLFLPELRLKMDVLPDRYTSIWFQADRPGTYALRCTQFCGTDHALMGGRFIVQEPRDYEAWLQASAVDGTLAQEGERLFRRLGCSGCHGMNSAVHAPDLAGIYGTQQPLADGRFVLADDRYIRDSILMPKRQVVAGYEPIMPSFAGKVSEEEILRLIAYVKSLPREGSKQP</sequence>
<evidence type="ECO:0000256" key="15">
    <source>
        <dbReference type="ARBA" id="ARBA00024688"/>
    </source>
</evidence>
<evidence type="ECO:0000313" key="25">
    <source>
        <dbReference type="Proteomes" id="UP001277471"/>
    </source>
</evidence>
<keyword evidence="4" id="KW-0813">Transport</keyword>
<evidence type="ECO:0000256" key="5">
    <source>
        <dbReference type="ARBA" id="ARBA00022617"/>
    </source>
</evidence>
<evidence type="ECO:0000313" key="22">
    <source>
        <dbReference type="EMBL" id="MDX5951301.1"/>
    </source>
</evidence>
<dbReference type="InterPro" id="IPR036257">
    <property type="entry name" value="Cyt_c_oxidase_su2_TM_sf"/>
</dbReference>
<keyword evidence="23" id="KW-0560">Oxidoreductase</keyword>
<keyword evidence="12 18" id="KW-0408">Iron</keyword>
<evidence type="ECO:0000256" key="7">
    <source>
        <dbReference type="ARBA" id="ARBA00022692"/>
    </source>
</evidence>
<dbReference type="Gene3D" id="1.10.760.10">
    <property type="entry name" value="Cytochrome c-like domain"/>
    <property type="match status" value="1"/>
</dbReference>
<dbReference type="PANTHER" id="PTHR22888">
    <property type="entry name" value="CYTOCHROME C OXIDASE, SUBUNIT II"/>
    <property type="match status" value="1"/>
</dbReference>
<evidence type="ECO:0000256" key="12">
    <source>
        <dbReference type="ARBA" id="ARBA00023004"/>
    </source>
</evidence>
<dbReference type="EC" id="7.1.1.9" evidence="3"/>
<dbReference type="PANTHER" id="PTHR22888:SF9">
    <property type="entry name" value="CYTOCHROME C OXIDASE SUBUNIT 2"/>
    <property type="match status" value="1"/>
</dbReference>
<dbReference type="CDD" id="cd13915">
    <property type="entry name" value="CuRO_HCO_II_like_2"/>
    <property type="match status" value="1"/>
</dbReference>
<dbReference type="KEGG" id="abf:AMK58_16235"/>
<evidence type="ECO:0000256" key="8">
    <source>
        <dbReference type="ARBA" id="ARBA00022723"/>
    </source>
</evidence>
<evidence type="ECO:0000256" key="1">
    <source>
        <dbReference type="ARBA" id="ARBA00004141"/>
    </source>
</evidence>
<protein>
    <recommendedName>
        <fullName evidence="3">cytochrome-c oxidase</fullName>
        <ecNumber evidence="3">7.1.1.9</ecNumber>
    </recommendedName>
    <alternativeName>
        <fullName evidence="16">Cytochrome aa3 subunit 2</fullName>
    </alternativeName>
</protein>
<feature type="transmembrane region" description="Helical" evidence="19">
    <location>
        <begin position="72"/>
        <end position="92"/>
    </location>
</feature>
<keyword evidence="10" id="KW-0249">Electron transport</keyword>
<evidence type="ECO:0000256" key="16">
    <source>
        <dbReference type="ARBA" id="ARBA00031399"/>
    </source>
</evidence>
<reference evidence="23 24" key="1">
    <citation type="submission" date="2018-09" db="EMBL/GenBank/DDBJ databases">
        <title>Whole genome based analysis of evolution and adaptive divergence in Indian and Brazilian strains of Azospirillum brasilense.</title>
        <authorList>
            <person name="Singh C."/>
            <person name="Tripathi A.K."/>
        </authorList>
    </citation>
    <scope>NUCLEOTIDE SEQUENCE [LARGE SCALE GENOMIC DNA]</scope>
    <source>
        <strain evidence="23 24">MTCC4038</strain>
        <plasmid evidence="23 24">p1</plasmid>
    </source>
</reference>
<keyword evidence="14 19" id="KW-0472">Membrane</keyword>
<dbReference type="Gene3D" id="2.60.40.420">
    <property type="entry name" value="Cupredoxins - blue copper proteins"/>
    <property type="match status" value="1"/>
</dbReference>
<dbReference type="AlphaFoldDB" id="A0A0P0ERJ1"/>
<evidence type="ECO:0000256" key="19">
    <source>
        <dbReference type="SAM" id="Phobius"/>
    </source>
</evidence>
<dbReference type="RefSeq" id="WP_035676478.1">
    <property type="nucleotide sequence ID" value="NZ_CP012915.1"/>
</dbReference>
<reference evidence="22 25" key="2">
    <citation type="submission" date="2023-11" db="EMBL/GenBank/DDBJ databases">
        <title>MicrobeMod: A computational toolkit for identifying prokaryotic methylation and restriction-modification with nanopore sequencing.</title>
        <authorList>
            <person name="Crits-Christoph A."/>
            <person name="Kang S.C."/>
            <person name="Lee H."/>
            <person name="Ostrov N."/>
        </authorList>
    </citation>
    <scope>NUCLEOTIDE SEQUENCE [LARGE SCALE GENOMIC DNA]</scope>
    <source>
        <strain evidence="22 25">ATCC 29145</strain>
    </source>
</reference>
<keyword evidence="23" id="KW-0614">Plasmid</keyword>
<dbReference type="GO" id="GO:0042773">
    <property type="term" value="P:ATP synthesis coupled electron transport"/>
    <property type="evidence" value="ECO:0007669"/>
    <property type="project" value="TreeGrafter"/>
</dbReference>
<comment type="similarity">
    <text evidence="2">Belongs to the cytochrome c oxidase subunit 2 family.</text>
</comment>
<proteinExistence type="inferred from homology"/>
<dbReference type="GO" id="GO:0020037">
    <property type="term" value="F:heme binding"/>
    <property type="evidence" value="ECO:0007669"/>
    <property type="project" value="InterPro"/>
</dbReference>
<keyword evidence="11 19" id="KW-1133">Transmembrane helix</keyword>
<feature type="transmembrane region" description="Helical" evidence="19">
    <location>
        <begin position="21"/>
        <end position="46"/>
    </location>
</feature>
<evidence type="ECO:0000256" key="9">
    <source>
        <dbReference type="ARBA" id="ARBA00022967"/>
    </source>
</evidence>
<dbReference type="NCBIfam" id="TIGR02866">
    <property type="entry name" value="CoxB"/>
    <property type="match status" value="1"/>
</dbReference>
<keyword evidence="25" id="KW-1185">Reference proteome</keyword>
<dbReference type="PROSITE" id="PS00078">
    <property type="entry name" value="COX2"/>
    <property type="match status" value="1"/>
</dbReference>
<evidence type="ECO:0000256" key="18">
    <source>
        <dbReference type="PROSITE-ProRule" id="PRU00433"/>
    </source>
</evidence>
<dbReference type="InterPro" id="IPR001505">
    <property type="entry name" value="Copper_CuA"/>
</dbReference>
<evidence type="ECO:0000256" key="11">
    <source>
        <dbReference type="ARBA" id="ARBA00022989"/>
    </source>
</evidence>
<dbReference type="InterPro" id="IPR008972">
    <property type="entry name" value="Cupredoxin"/>
</dbReference>
<dbReference type="InterPro" id="IPR036909">
    <property type="entry name" value="Cyt_c-like_dom_sf"/>
</dbReference>
<evidence type="ECO:0000259" key="20">
    <source>
        <dbReference type="PROSITE" id="PS50857"/>
    </source>
</evidence>
<evidence type="ECO:0000256" key="10">
    <source>
        <dbReference type="ARBA" id="ARBA00022982"/>
    </source>
</evidence>
<dbReference type="GO" id="GO:0005507">
    <property type="term" value="F:copper ion binding"/>
    <property type="evidence" value="ECO:0007669"/>
    <property type="project" value="InterPro"/>
</dbReference>
<keyword evidence="8 18" id="KW-0479">Metal-binding</keyword>
<dbReference type="Pfam" id="PF00034">
    <property type="entry name" value="Cytochrom_C"/>
    <property type="match status" value="1"/>
</dbReference>
<dbReference type="Proteomes" id="UP000298774">
    <property type="component" value="Plasmid p1"/>
</dbReference>
<keyword evidence="13" id="KW-0186">Copper</keyword>
<name>A0A0P0ERJ1_AZOBR</name>
<evidence type="ECO:0000256" key="13">
    <source>
        <dbReference type="ARBA" id="ARBA00023008"/>
    </source>
</evidence>
<evidence type="ECO:0000256" key="4">
    <source>
        <dbReference type="ARBA" id="ARBA00022448"/>
    </source>
</evidence>
<dbReference type="Proteomes" id="UP001277471">
    <property type="component" value="Unassembled WGS sequence"/>
</dbReference>